<name>A0A8T0Q7K9_PANVG</name>
<dbReference type="AlphaFoldDB" id="A0A8T0Q7K9"/>
<comment type="caution">
    <text evidence="2">The sequence shown here is derived from an EMBL/GenBank/DDBJ whole genome shotgun (WGS) entry which is preliminary data.</text>
</comment>
<feature type="signal peptide" evidence="1">
    <location>
        <begin position="1"/>
        <end position="17"/>
    </location>
</feature>
<organism evidence="2 3">
    <name type="scientific">Panicum virgatum</name>
    <name type="common">Blackwell switchgrass</name>
    <dbReference type="NCBI Taxonomy" id="38727"/>
    <lineage>
        <taxon>Eukaryota</taxon>
        <taxon>Viridiplantae</taxon>
        <taxon>Streptophyta</taxon>
        <taxon>Embryophyta</taxon>
        <taxon>Tracheophyta</taxon>
        <taxon>Spermatophyta</taxon>
        <taxon>Magnoliopsida</taxon>
        <taxon>Liliopsida</taxon>
        <taxon>Poales</taxon>
        <taxon>Poaceae</taxon>
        <taxon>PACMAD clade</taxon>
        <taxon>Panicoideae</taxon>
        <taxon>Panicodae</taxon>
        <taxon>Paniceae</taxon>
        <taxon>Panicinae</taxon>
        <taxon>Panicum</taxon>
        <taxon>Panicum sect. Hiantes</taxon>
    </lineage>
</organism>
<proteinExistence type="predicted"/>
<evidence type="ECO:0000313" key="2">
    <source>
        <dbReference type="EMBL" id="KAG2570887.1"/>
    </source>
</evidence>
<feature type="chain" id="PRO_5035774315" description="Secreted protein" evidence="1">
    <location>
        <begin position="18"/>
        <end position="78"/>
    </location>
</feature>
<accession>A0A8T0Q7K9</accession>
<protein>
    <recommendedName>
        <fullName evidence="4">Secreted protein</fullName>
    </recommendedName>
</protein>
<keyword evidence="1" id="KW-0732">Signal</keyword>
<gene>
    <name evidence="2" type="ORF">PVAP13_7KG037400</name>
</gene>
<evidence type="ECO:0000256" key="1">
    <source>
        <dbReference type="SAM" id="SignalP"/>
    </source>
</evidence>
<dbReference type="Proteomes" id="UP000823388">
    <property type="component" value="Chromosome 7K"/>
</dbReference>
<evidence type="ECO:0000313" key="3">
    <source>
        <dbReference type="Proteomes" id="UP000823388"/>
    </source>
</evidence>
<keyword evidence="3" id="KW-1185">Reference proteome</keyword>
<dbReference type="EMBL" id="CM029049">
    <property type="protein sequence ID" value="KAG2570887.1"/>
    <property type="molecule type" value="Genomic_DNA"/>
</dbReference>
<reference evidence="2" key="1">
    <citation type="submission" date="2020-05" db="EMBL/GenBank/DDBJ databases">
        <title>WGS assembly of Panicum virgatum.</title>
        <authorList>
            <person name="Lovell J.T."/>
            <person name="Jenkins J."/>
            <person name="Shu S."/>
            <person name="Juenger T.E."/>
            <person name="Schmutz J."/>
        </authorList>
    </citation>
    <scope>NUCLEOTIDE SEQUENCE</scope>
    <source>
        <strain evidence="2">AP13</strain>
    </source>
</reference>
<sequence>MFIFGCVSVFVNGTVRAGGTLVLVSSPSQEKTCRVEYFLICAGEKFLIGVAWDGHQRRNISWCYLILSYGYHIKSWND</sequence>
<evidence type="ECO:0008006" key="4">
    <source>
        <dbReference type="Google" id="ProtNLM"/>
    </source>
</evidence>